<keyword evidence="4" id="KW-0029">Amino-acid transport</keyword>
<feature type="domain" description="Leucine-binding protein" evidence="5">
    <location>
        <begin position="51"/>
        <end position="391"/>
    </location>
</feature>
<organism evidence="6 7">
    <name type="scientific">Candidatus Propionivibrio aalborgensis</name>
    <dbReference type="NCBI Taxonomy" id="1860101"/>
    <lineage>
        <taxon>Bacteria</taxon>
        <taxon>Pseudomonadati</taxon>
        <taxon>Pseudomonadota</taxon>
        <taxon>Betaproteobacteria</taxon>
        <taxon>Rhodocyclales</taxon>
        <taxon>Rhodocyclaceae</taxon>
        <taxon>Propionivibrio</taxon>
    </lineage>
</organism>
<evidence type="ECO:0000256" key="2">
    <source>
        <dbReference type="ARBA" id="ARBA00022448"/>
    </source>
</evidence>
<proteinExistence type="inferred from homology"/>
<evidence type="ECO:0000259" key="5">
    <source>
        <dbReference type="Pfam" id="PF13458"/>
    </source>
</evidence>
<evidence type="ECO:0000256" key="4">
    <source>
        <dbReference type="ARBA" id="ARBA00022970"/>
    </source>
</evidence>
<dbReference type="Pfam" id="PF13458">
    <property type="entry name" value="Peripla_BP_6"/>
    <property type="match status" value="1"/>
</dbReference>
<dbReference type="PRINTS" id="PR00337">
    <property type="entry name" value="LEUILEVALBP"/>
</dbReference>
<dbReference type="SUPFAM" id="SSF53822">
    <property type="entry name" value="Periplasmic binding protein-like I"/>
    <property type="match status" value="1"/>
</dbReference>
<dbReference type="PROSITE" id="PS51257">
    <property type="entry name" value="PROKAR_LIPOPROTEIN"/>
    <property type="match status" value="1"/>
</dbReference>
<dbReference type="InterPro" id="IPR028081">
    <property type="entry name" value="Leu-bd"/>
</dbReference>
<dbReference type="RefSeq" id="WP_186412510.1">
    <property type="nucleotide sequence ID" value="NZ_FLQY01000386.1"/>
</dbReference>
<accession>A0A1A8Y1Y5</accession>
<dbReference type="AlphaFoldDB" id="A0A1A8Y1Y5"/>
<dbReference type="InterPro" id="IPR028082">
    <property type="entry name" value="Peripla_BP_I"/>
</dbReference>
<sequence>MSNPRIPSMTLAIAAAIAMIGCGQKEEPKPVAAPAPAPVAAPVPPPTPELTVKLGHVAPLTGPQAHLGKDNENGARMAIDELNAQGLEIGGAKIKFDLVAEDDQADPKQGTIVAQKLVDAKVNGVIGHLNSGTTIPASKIYFDAGIPQISGSATNPKYTQQGFATAFRVMANDVQQGKVLGEFAAHQMGGKKIAIIDDRTAYGQGLADEFEKAVIASGGKIAAREFTNDKATDFAAILTKIKSKKPDVIFYGGMDAQGGPMAKQMKSLGVKAKFLTGDGGCTPEFIKLAGAASEGQYCSLPGVPLDQMPGGKAFGEAFTAKYGQIQLYAPYVYDAVMVMADAMKRANSVESAKFLPEIGKTDYQGVSAKVQFDDKGDIKGGSISMYQVKDGQWEYRETIGGSPMAMAKEAVMDAAAAVKDAAVATDAAAKDAMKDAATEGAKVATEVAKDVKEAADATKAAVEKK</sequence>
<evidence type="ECO:0000313" key="7">
    <source>
        <dbReference type="Proteomes" id="UP000199600"/>
    </source>
</evidence>
<dbReference type="PANTHER" id="PTHR47151:SF2">
    <property type="entry name" value="AMINO ACID BINDING PROTEIN"/>
    <property type="match status" value="1"/>
</dbReference>
<keyword evidence="3" id="KW-0732">Signal</keyword>
<name>A0A1A8Y1Y5_9RHOO</name>
<keyword evidence="7" id="KW-1185">Reference proteome</keyword>
<dbReference type="InterPro" id="IPR000709">
    <property type="entry name" value="Leu_Ile_Val-bd"/>
</dbReference>
<dbReference type="Gene3D" id="3.40.50.2300">
    <property type="match status" value="2"/>
</dbReference>
<evidence type="ECO:0000313" key="6">
    <source>
        <dbReference type="EMBL" id="SBT10961.1"/>
    </source>
</evidence>
<protein>
    <submittedName>
        <fullName evidence="6">ABC-type branched-chain amino acid transport system, periplasmic component</fullName>
    </submittedName>
</protein>
<evidence type="ECO:0000256" key="3">
    <source>
        <dbReference type="ARBA" id="ARBA00022729"/>
    </source>
</evidence>
<reference evidence="6 7" key="1">
    <citation type="submission" date="2016-06" db="EMBL/GenBank/DDBJ databases">
        <authorList>
            <person name="Kjaerup R.B."/>
            <person name="Dalgaard T.S."/>
            <person name="Juul-Madsen H.R."/>
        </authorList>
    </citation>
    <scope>NUCLEOTIDE SEQUENCE [LARGE SCALE GENOMIC DNA]</scope>
    <source>
        <strain evidence="6">2</strain>
    </source>
</reference>
<keyword evidence="2" id="KW-0813">Transport</keyword>
<dbReference type="CDD" id="cd06342">
    <property type="entry name" value="PBP1_ABC_LIVBP-like"/>
    <property type="match status" value="1"/>
</dbReference>
<gene>
    <name evidence="6" type="ORF">PROAA_810003</name>
</gene>
<dbReference type="PANTHER" id="PTHR47151">
    <property type="entry name" value="LEU/ILE/VAL-BINDING ABC TRANSPORTER SUBUNIT"/>
    <property type="match status" value="1"/>
</dbReference>
<dbReference type="EMBL" id="FLQY01000386">
    <property type="protein sequence ID" value="SBT10961.1"/>
    <property type="molecule type" value="Genomic_DNA"/>
</dbReference>
<dbReference type="Proteomes" id="UP000199600">
    <property type="component" value="Unassembled WGS sequence"/>
</dbReference>
<comment type="similarity">
    <text evidence="1">Belongs to the leucine-binding protein family.</text>
</comment>
<evidence type="ECO:0000256" key="1">
    <source>
        <dbReference type="ARBA" id="ARBA00010062"/>
    </source>
</evidence>
<dbReference type="GO" id="GO:0006865">
    <property type="term" value="P:amino acid transport"/>
    <property type="evidence" value="ECO:0007669"/>
    <property type="project" value="UniProtKB-KW"/>
</dbReference>